<dbReference type="GO" id="GO:0003677">
    <property type="term" value="F:DNA binding"/>
    <property type="evidence" value="ECO:0007669"/>
    <property type="project" value="UniProtKB-KW"/>
</dbReference>
<dbReference type="PANTHER" id="PTHR30146:SF109">
    <property type="entry name" value="HTH-TYPE TRANSCRIPTIONAL REGULATOR GALS"/>
    <property type="match status" value="1"/>
</dbReference>
<comment type="caution">
    <text evidence="5">The sequence shown here is derived from an EMBL/GenBank/DDBJ whole genome shotgun (WGS) entry which is preliminary data.</text>
</comment>
<dbReference type="InterPro" id="IPR028082">
    <property type="entry name" value="Peripla_BP_I"/>
</dbReference>
<dbReference type="EMBL" id="WHNY01000074">
    <property type="protein sequence ID" value="NOU67839.1"/>
    <property type="molecule type" value="Genomic_DNA"/>
</dbReference>
<keyword evidence="3" id="KW-0804">Transcription</keyword>
<dbReference type="Proteomes" id="UP000653578">
    <property type="component" value="Unassembled WGS sequence"/>
</dbReference>
<evidence type="ECO:0000256" key="1">
    <source>
        <dbReference type="ARBA" id="ARBA00023015"/>
    </source>
</evidence>
<dbReference type="InterPro" id="IPR010982">
    <property type="entry name" value="Lambda_DNA-bd_dom_sf"/>
</dbReference>
<dbReference type="InterPro" id="IPR000843">
    <property type="entry name" value="HTH_LacI"/>
</dbReference>
<dbReference type="SUPFAM" id="SSF53822">
    <property type="entry name" value="Periplasmic binding protein-like I"/>
    <property type="match status" value="1"/>
</dbReference>
<dbReference type="Gene3D" id="1.10.260.40">
    <property type="entry name" value="lambda repressor-like DNA-binding domains"/>
    <property type="match status" value="1"/>
</dbReference>
<dbReference type="Pfam" id="PF13377">
    <property type="entry name" value="Peripla_BP_3"/>
    <property type="match status" value="1"/>
</dbReference>
<protein>
    <submittedName>
        <fullName evidence="5">LacI family DNA-binding transcriptional regulator</fullName>
    </submittedName>
</protein>
<dbReference type="Gene3D" id="3.40.50.2300">
    <property type="match status" value="2"/>
</dbReference>
<dbReference type="CDD" id="cd06267">
    <property type="entry name" value="PBP1_LacI_sugar_binding-like"/>
    <property type="match status" value="1"/>
</dbReference>
<keyword evidence="2 5" id="KW-0238">DNA-binding</keyword>
<dbReference type="SMART" id="SM00354">
    <property type="entry name" value="HTH_LACI"/>
    <property type="match status" value="1"/>
</dbReference>
<dbReference type="PANTHER" id="PTHR30146">
    <property type="entry name" value="LACI-RELATED TRANSCRIPTIONAL REPRESSOR"/>
    <property type="match status" value="1"/>
</dbReference>
<evidence type="ECO:0000259" key="4">
    <source>
        <dbReference type="PROSITE" id="PS50932"/>
    </source>
</evidence>
<keyword evidence="6" id="KW-1185">Reference proteome</keyword>
<dbReference type="Pfam" id="PF00356">
    <property type="entry name" value="LacI"/>
    <property type="match status" value="1"/>
</dbReference>
<proteinExistence type="predicted"/>
<dbReference type="CDD" id="cd01392">
    <property type="entry name" value="HTH_LacI"/>
    <property type="match status" value="1"/>
</dbReference>
<dbReference type="InterPro" id="IPR046335">
    <property type="entry name" value="LacI/GalR-like_sensor"/>
</dbReference>
<evidence type="ECO:0000256" key="2">
    <source>
        <dbReference type="ARBA" id="ARBA00023125"/>
    </source>
</evidence>
<feature type="domain" description="HTH lacI-type" evidence="4">
    <location>
        <begin position="4"/>
        <end position="58"/>
    </location>
</feature>
<gene>
    <name evidence="5" type="ORF">GC096_27825</name>
</gene>
<dbReference type="PROSITE" id="PS50932">
    <property type="entry name" value="HTH_LACI_2"/>
    <property type="match status" value="1"/>
</dbReference>
<dbReference type="RefSeq" id="WP_171634806.1">
    <property type="nucleotide sequence ID" value="NZ_WHNY01000074.1"/>
</dbReference>
<evidence type="ECO:0000256" key="3">
    <source>
        <dbReference type="ARBA" id="ARBA00023163"/>
    </source>
</evidence>
<organism evidence="5 6">
    <name type="scientific">Paenibacillus plantarum</name>
    <dbReference type="NCBI Taxonomy" id="2654975"/>
    <lineage>
        <taxon>Bacteria</taxon>
        <taxon>Bacillati</taxon>
        <taxon>Bacillota</taxon>
        <taxon>Bacilli</taxon>
        <taxon>Bacillales</taxon>
        <taxon>Paenibacillaceae</taxon>
        <taxon>Paenibacillus</taxon>
    </lineage>
</organism>
<name>A0ABX1XHR6_9BACL</name>
<dbReference type="SUPFAM" id="SSF47413">
    <property type="entry name" value="lambda repressor-like DNA-binding domains"/>
    <property type="match status" value="1"/>
</dbReference>
<reference evidence="5 6" key="1">
    <citation type="submission" date="2019-10" db="EMBL/GenBank/DDBJ databases">
        <title>Description of Paenibacillus humi sp. nov.</title>
        <authorList>
            <person name="Carlier A."/>
            <person name="Qi S."/>
        </authorList>
    </citation>
    <scope>NUCLEOTIDE SEQUENCE [LARGE SCALE GENOMIC DNA]</scope>
    <source>
        <strain evidence="5 6">LMG 31461</strain>
    </source>
</reference>
<keyword evidence="1" id="KW-0805">Transcription regulation</keyword>
<accession>A0ABX1XHR6</accession>
<evidence type="ECO:0000313" key="6">
    <source>
        <dbReference type="Proteomes" id="UP000653578"/>
    </source>
</evidence>
<evidence type="ECO:0000313" key="5">
    <source>
        <dbReference type="EMBL" id="NOU67839.1"/>
    </source>
</evidence>
<sequence length="338" mass="37414">MSKITINDIAKVANVAKSTVSKVLNDSPTIPEATKIKIRDIMKQMNYIPSSIATQLAKQSSFNIGVLIDMSRKHDFLNHFFYTIIGGIENVIGTLNYELTICNSHSQSENNFLERLVLNKKVDGLIMDNTILTASLAQQLNDLRFPFVSLGGLAGVDSVSWVDIDNIQGAGMITEHLLQQGYSNFAFVGGEVHSPLFKNRYEGVTRTLQRFGKTIHNDHLKTGFANEENGYTLMQELLALASPPDAVVCINNYTAFGVLKAIREHGLSVPNEIGIVTFDNYPLAPYTTPPLTCLELDTFELGVTAGTMLTQRIADPHKPVETRSIEPSLIIRESTRRQ</sequence>